<name>A0A9W9Q1D5_9EURO</name>
<sequence length="352" mass="39099">MGDSRISSKNPQSTRRHPSSTSKSASPAAPLKTPTRPHTPREKHFIATPFSTIEARARSFQGQVLNGVTPLQLARAGFYYEPNAPFGDMACCFACQAFVRLGSLQRKPLQERQRLHVNDCVWEVIYDELKQTFESADVPHPSTNTSPPPGKPIPRHHPSAEHEPSKKTTTDASTQTLAQPAPVVPTTTAQKSPTIDLEPHSQPPPTTTNLKRQQAPPTDTPQLPQPTPSFAPSPQTQHITYASALQRPVISTPESNPPTQEPSLPTKSILTIEDLHRRFHNKPSPFQLENKLSQRSIKRNRNKTASATHSLSRFLSSALPAFSRFLTEMQPKSDTRYSSHPQFHYSRAMRAA</sequence>
<reference evidence="2" key="1">
    <citation type="submission" date="2022-12" db="EMBL/GenBank/DDBJ databases">
        <authorList>
            <person name="Petersen C."/>
        </authorList>
    </citation>
    <scope>NUCLEOTIDE SEQUENCE</scope>
    <source>
        <strain evidence="2">IBT 21472</strain>
    </source>
</reference>
<evidence type="ECO:0000313" key="2">
    <source>
        <dbReference type="EMBL" id="KAJ5318269.1"/>
    </source>
</evidence>
<dbReference type="Gene3D" id="1.10.1170.10">
    <property type="entry name" value="Inhibitor Of Apoptosis Protein (2mihbC-IAP-1), Chain A"/>
    <property type="match status" value="1"/>
</dbReference>
<proteinExistence type="predicted"/>
<gene>
    <name evidence="2" type="ORF">N7476_004689</name>
</gene>
<feature type="compositionally biased region" description="Basic and acidic residues" evidence="1">
    <location>
        <begin position="158"/>
        <end position="169"/>
    </location>
</feature>
<feature type="compositionally biased region" description="Low complexity" evidence="1">
    <location>
        <begin position="213"/>
        <end position="222"/>
    </location>
</feature>
<feature type="compositionally biased region" description="Low complexity" evidence="1">
    <location>
        <begin position="19"/>
        <end position="34"/>
    </location>
</feature>
<dbReference type="InterPro" id="IPR001370">
    <property type="entry name" value="BIR_rpt"/>
</dbReference>
<dbReference type="AlphaFoldDB" id="A0A9W9Q1D5"/>
<feature type="region of interest" description="Disordered" evidence="1">
    <location>
        <begin position="135"/>
        <end position="235"/>
    </location>
</feature>
<dbReference type="SUPFAM" id="SSF57924">
    <property type="entry name" value="Inhibitor of apoptosis (IAP) repeat"/>
    <property type="match status" value="1"/>
</dbReference>
<organism evidence="2 3">
    <name type="scientific">Penicillium atrosanguineum</name>
    <dbReference type="NCBI Taxonomy" id="1132637"/>
    <lineage>
        <taxon>Eukaryota</taxon>
        <taxon>Fungi</taxon>
        <taxon>Dikarya</taxon>
        <taxon>Ascomycota</taxon>
        <taxon>Pezizomycotina</taxon>
        <taxon>Eurotiomycetes</taxon>
        <taxon>Eurotiomycetidae</taxon>
        <taxon>Eurotiales</taxon>
        <taxon>Aspergillaceae</taxon>
        <taxon>Penicillium</taxon>
    </lineage>
</organism>
<keyword evidence="3" id="KW-1185">Reference proteome</keyword>
<evidence type="ECO:0000313" key="3">
    <source>
        <dbReference type="Proteomes" id="UP001147746"/>
    </source>
</evidence>
<dbReference type="PROSITE" id="PS50143">
    <property type="entry name" value="BIR_REPEAT_2"/>
    <property type="match status" value="1"/>
</dbReference>
<comment type="caution">
    <text evidence="2">The sequence shown here is derived from an EMBL/GenBank/DDBJ whole genome shotgun (WGS) entry which is preliminary data.</text>
</comment>
<feature type="region of interest" description="Disordered" evidence="1">
    <location>
        <begin position="1"/>
        <end position="43"/>
    </location>
</feature>
<reference evidence="2" key="2">
    <citation type="journal article" date="2023" name="IMA Fungus">
        <title>Comparative genomic study of the Penicillium genus elucidates a diverse pangenome and 15 lateral gene transfer events.</title>
        <authorList>
            <person name="Petersen C."/>
            <person name="Sorensen T."/>
            <person name="Nielsen M.R."/>
            <person name="Sondergaard T.E."/>
            <person name="Sorensen J.L."/>
            <person name="Fitzpatrick D.A."/>
            <person name="Frisvad J.C."/>
            <person name="Nielsen K.L."/>
        </authorList>
    </citation>
    <scope>NUCLEOTIDE SEQUENCE</scope>
    <source>
        <strain evidence="2">IBT 21472</strain>
    </source>
</reference>
<dbReference type="Pfam" id="PF00653">
    <property type="entry name" value="BIR"/>
    <property type="match status" value="1"/>
</dbReference>
<dbReference type="EMBL" id="JAPZBO010000004">
    <property type="protein sequence ID" value="KAJ5318269.1"/>
    <property type="molecule type" value="Genomic_DNA"/>
</dbReference>
<evidence type="ECO:0000256" key="1">
    <source>
        <dbReference type="SAM" id="MobiDB-lite"/>
    </source>
</evidence>
<protein>
    <submittedName>
        <fullName evidence="2">Uncharacterized protein</fullName>
    </submittedName>
</protein>
<feature type="compositionally biased region" description="Polar residues" evidence="1">
    <location>
        <begin position="1"/>
        <end position="13"/>
    </location>
</feature>
<dbReference type="SMART" id="SM00238">
    <property type="entry name" value="BIR"/>
    <property type="match status" value="1"/>
</dbReference>
<dbReference type="Proteomes" id="UP001147746">
    <property type="component" value="Unassembled WGS sequence"/>
</dbReference>
<accession>A0A9W9Q1D5</accession>